<dbReference type="PROSITE" id="PS50878">
    <property type="entry name" value="RT_POL"/>
    <property type="match status" value="1"/>
</dbReference>
<evidence type="ECO:0000313" key="3">
    <source>
        <dbReference type="RefSeq" id="XP_006814515.1"/>
    </source>
</evidence>
<dbReference type="PANTHER" id="PTHR47027:SF20">
    <property type="entry name" value="REVERSE TRANSCRIPTASE-LIKE PROTEIN WITH RNA-DIRECTED DNA POLYMERASE DOMAIN"/>
    <property type="match status" value="1"/>
</dbReference>
<name>A0ABM0M3C4_SACKO</name>
<organism evidence="2 3">
    <name type="scientific">Saccoglossus kowalevskii</name>
    <name type="common">Acorn worm</name>
    <dbReference type="NCBI Taxonomy" id="10224"/>
    <lineage>
        <taxon>Eukaryota</taxon>
        <taxon>Metazoa</taxon>
        <taxon>Hemichordata</taxon>
        <taxon>Enteropneusta</taxon>
        <taxon>Harrimaniidae</taxon>
        <taxon>Saccoglossus</taxon>
    </lineage>
</organism>
<keyword evidence="2" id="KW-1185">Reference proteome</keyword>
<evidence type="ECO:0000259" key="1">
    <source>
        <dbReference type="PROSITE" id="PS50878"/>
    </source>
</evidence>
<accession>A0ABM0M3C4</accession>
<gene>
    <name evidence="3" type="primary">LOC102809399</name>
</gene>
<dbReference type="Pfam" id="PF00078">
    <property type="entry name" value="RVT_1"/>
    <property type="match status" value="1"/>
</dbReference>
<reference evidence="3" key="1">
    <citation type="submission" date="2025-08" db="UniProtKB">
        <authorList>
            <consortium name="RefSeq"/>
        </authorList>
    </citation>
    <scope>IDENTIFICATION</scope>
    <source>
        <tissue evidence="3">Testes</tissue>
    </source>
</reference>
<dbReference type="InterPro" id="IPR043502">
    <property type="entry name" value="DNA/RNA_pol_sf"/>
</dbReference>
<sequence>MSPALFSIYMDNLSVSLNSMPCGCLIGDKIINNLSYADDMCVIAPSIKGLRKMLHICELYAEEHDITYNSTKSKSMHFYGRNCMDICPPLYLYNNNVDFVDQFNYLGHKITRDLKDDADIDCQKRLFCVRANIMLRKFKNCSNEVKLLLFKTFCSSLYCCQLWCMYRKSTVNALRVSYNNAFRKLLGYARDCSASTMFVENRTNTFTSLYRKLIYAFMERLRTSNNTLVCALLNSDVKWKVYLSAALDKGSLLSLV</sequence>
<dbReference type="GeneID" id="102809399"/>
<protein>
    <submittedName>
        <fullName evidence="3">Uncharacterized protein LOC102809399</fullName>
    </submittedName>
</protein>
<dbReference type="InterPro" id="IPR000477">
    <property type="entry name" value="RT_dom"/>
</dbReference>
<dbReference type="Proteomes" id="UP000694865">
    <property type="component" value="Unplaced"/>
</dbReference>
<dbReference type="PANTHER" id="PTHR47027">
    <property type="entry name" value="REVERSE TRANSCRIPTASE DOMAIN-CONTAINING PROTEIN"/>
    <property type="match status" value="1"/>
</dbReference>
<feature type="domain" description="Reverse transcriptase" evidence="1">
    <location>
        <begin position="1"/>
        <end position="110"/>
    </location>
</feature>
<evidence type="ECO:0000313" key="2">
    <source>
        <dbReference type="Proteomes" id="UP000694865"/>
    </source>
</evidence>
<dbReference type="RefSeq" id="XP_006814515.1">
    <property type="nucleotide sequence ID" value="XM_006814452.1"/>
</dbReference>
<proteinExistence type="predicted"/>
<dbReference type="SUPFAM" id="SSF56672">
    <property type="entry name" value="DNA/RNA polymerases"/>
    <property type="match status" value="1"/>
</dbReference>